<dbReference type="RefSeq" id="WP_093140947.1">
    <property type="nucleotide sequence ID" value="NZ_BMWO01000001.1"/>
</dbReference>
<evidence type="ECO:0000256" key="1">
    <source>
        <dbReference type="ARBA" id="ARBA00002663"/>
    </source>
</evidence>
<dbReference type="PANTHER" id="PTHR33992">
    <property type="entry name" value="RIBONUCLEASE P PROTEIN COMPONENT"/>
    <property type="match status" value="1"/>
</dbReference>
<keyword evidence="4 7" id="KW-0255">Endonuclease</keyword>
<dbReference type="NCBIfam" id="TIGR00188">
    <property type="entry name" value="rnpA"/>
    <property type="match status" value="1"/>
</dbReference>
<evidence type="ECO:0000256" key="8">
    <source>
        <dbReference type="NCBIfam" id="TIGR00188"/>
    </source>
</evidence>
<sequence length="120" mass="14061">MSLSFPKSEKLKSSKTIKKLFESGKSYTKYPLKLLFIEIDTDQVTQAAFAVPKRKFKLAVTRNRIKRQLREAYRIQREEVTENNGKKFALLFLYLSKDKPQYAQLEKATKALLKKLKDEV</sequence>
<dbReference type="InterPro" id="IPR020568">
    <property type="entry name" value="Ribosomal_Su5_D2-typ_SF"/>
</dbReference>
<dbReference type="GO" id="GO:0001682">
    <property type="term" value="P:tRNA 5'-leader removal"/>
    <property type="evidence" value="ECO:0007669"/>
    <property type="project" value="UniProtKB-UniRule"/>
</dbReference>
<evidence type="ECO:0000256" key="5">
    <source>
        <dbReference type="ARBA" id="ARBA00022801"/>
    </source>
</evidence>
<dbReference type="PANTHER" id="PTHR33992:SF1">
    <property type="entry name" value="RIBONUCLEASE P PROTEIN COMPONENT"/>
    <property type="match status" value="1"/>
</dbReference>
<reference evidence="9 10" key="1">
    <citation type="submission" date="2016-10" db="EMBL/GenBank/DDBJ databases">
        <authorList>
            <person name="de Groot N.N."/>
        </authorList>
    </citation>
    <scope>NUCLEOTIDE SEQUENCE [LARGE SCALE GENOMIC DNA]</scope>
    <source>
        <strain evidence="9 10">DSM 16195</strain>
    </source>
</reference>
<accession>A0A1G7DB51</accession>
<comment type="catalytic activity">
    <reaction evidence="7">
        <text>Endonucleolytic cleavage of RNA, removing 5'-extranucleotides from tRNA precursor.</text>
        <dbReference type="EC" id="3.1.26.5"/>
    </reaction>
</comment>
<evidence type="ECO:0000256" key="7">
    <source>
        <dbReference type="HAMAP-Rule" id="MF_00227"/>
    </source>
</evidence>
<dbReference type="PROSITE" id="PS00648">
    <property type="entry name" value="RIBONUCLEASE_P"/>
    <property type="match status" value="1"/>
</dbReference>
<evidence type="ECO:0000313" key="9">
    <source>
        <dbReference type="EMBL" id="SDE48739.1"/>
    </source>
</evidence>
<dbReference type="InterPro" id="IPR014721">
    <property type="entry name" value="Ribsml_uS5_D2-typ_fold_subgr"/>
</dbReference>
<comment type="subunit">
    <text evidence="7">Consists of a catalytic RNA component (M1 or rnpB) and a protein subunit.</text>
</comment>
<dbReference type="Proteomes" id="UP000199321">
    <property type="component" value="Unassembled WGS sequence"/>
</dbReference>
<keyword evidence="6 7" id="KW-0694">RNA-binding</keyword>
<keyword evidence="3 7" id="KW-0540">Nuclease</keyword>
<proteinExistence type="inferred from homology"/>
<name>A0A1G7DB51_9FLAO</name>
<dbReference type="EMBL" id="FNBA01000001">
    <property type="protein sequence ID" value="SDE48739.1"/>
    <property type="molecule type" value="Genomic_DNA"/>
</dbReference>
<dbReference type="EC" id="3.1.26.5" evidence="7 8"/>
<evidence type="ECO:0000313" key="10">
    <source>
        <dbReference type="Proteomes" id="UP000199321"/>
    </source>
</evidence>
<dbReference type="STRING" id="227084.SAMN05421855_101868"/>
<dbReference type="AlphaFoldDB" id="A0A1G7DB51"/>
<dbReference type="GO" id="GO:0030677">
    <property type="term" value="C:ribonuclease P complex"/>
    <property type="evidence" value="ECO:0007669"/>
    <property type="project" value="TreeGrafter"/>
</dbReference>
<evidence type="ECO:0000256" key="2">
    <source>
        <dbReference type="ARBA" id="ARBA00022694"/>
    </source>
</evidence>
<dbReference type="InterPro" id="IPR000100">
    <property type="entry name" value="RNase_P"/>
</dbReference>
<evidence type="ECO:0000256" key="6">
    <source>
        <dbReference type="ARBA" id="ARBA00022884"/>
    </source>
</evidence>
<dbReference type="Pfam" id="PF00825">
    <property type="entry name" value="Ribonuclease_P"/>
    <property type="match status" value="1"/>
</dbReference>
<dbReference type="SUPFAM" id="SSF54211">
    <property type="entry name" value="Ribosomal protein S5 domain 2-like"/>
    <property type="match status" value="1"/>
</dbReference>
<keyword evidence="5 7" id="KW-0378">Hydrolase</keyword>
<comment type="similarity">
    <text evidence="7">Belongs to the RnpA family.</text>
</comment>
<protein>
    <recommendedName>
        <fullName evidence="7 8">Ribonuclease P protein component</fullName>
        <shortName evidence="7">RNase P protein</shortName>
        <shortName evidence="7">RNaseP protein</shortName>
        <ecNumber evidence="7 8">3.1.26.5</ecNumber>
    </recommendedName>
    <alternativeName>
        <fullName evidence="7">Protein C5</fullName>
    </alternativeName>
</protein>
<dbReference type="Gene3D" id="3.30.230.10">
    <property type="match status" value="1"/>
</dbReference>
<dbReference type="GO" id="GO:0004526">
    <property type="term" value="F:ribonuclease P activity"/>
    <property type="evidence" value="ECO:0007669"/>
    <property type="project" value="UniProtKB-UniRule"/>
</dbReference>
<dbReference type="InterPro" id="IPR020539">
    <property type="entry name" value="RNase_P_CS"/>
</dbReference>
<dbReference type="GO" id="GO:0000049">
    <property type="term" value="F:tRNA binding"/>
    <property type="evidence" value="ECO:0007669"/>
    <property type="project" value="UniProtKB-UniRule"/>
</dbReference>
<dbReference type="HAMAP" id="MF_00227">
    <property type="entry name" value="RNase_P"/>
    <property type="match status" value="1"/>
</dbReference>
<gene>
    <name evidence="7" type="primary">rnpA</name>
    <name evidence="9" type="ORF">SAMN05421855_101868</name>
</gene>
<evidence type="ECO:0000256" key="3">
    <source>
        <dbReference type="ARBA" id="ARBA00022722"/>
    </source>
</evidence>
<keyword evidence="2 7" id="KW-0819">tRNA processing</keyword>
<dbReference type="OrthoDB" id="1524972at2"/>
<keyword evidence="10" id="KW-1185">Reference proteome</keyword>
<evidence type="ECO:0000256" key="4">
    <source>
        <dbReference type="ARBA" id="ARBA00022759"/>
    </source>
</evidence>
<dbReference type="GO" id="GO:0042781">
    <property type="term" value="F:3'-tRNA processing endoribonuclease activity"/>
    <property type="evidence" value="ECO:0007669"/>
    <property type="project" value="TreeGrafter"/>
</dbReference>
<comment type="function">
    <text evidence="1 7">RNaseP catalyzes the removal of the 5'-leader sequence from pre-tRNA to produce the mature 5'-terminus. It can also cleave other RNA substrates such as 4.5S RNA. The protein component plays an auxiliary but essential role in vivo by binding to the 5'-leader sequence and broadening the substrate specificity of the ribozyme.</text>
</comment>
<organism evidence="9 10">
    <name type="scientific">Ulvibacter litoralis</name>
    <dbReference type="NCBI Taxonomy" id="227084"/>
    <lineage>
        <taxon>Bacteria</taxon>
        <taxon>Pseudomonadati</taxon>
        <taxon>Bacteroidota</taxon>
        <taxon>Flavobacteriia</taxon>
        <taxon>Flavobacteriales</taxon>
        <taxon>Flavobacteriaceae</taxon>
        <taxon>Ulvibacter</taxon>
    </lineage>
</organism>